<comment type="caution">
    <text evidence="3">The sequence shown here is derived from an EMBL/GenBank/DDBJ whole genome shotgun (WGS) entry which is preliminary data.</text>
</comment>
<accession>A0AAV2VKS1</accession>
<dbReference type="RefSeq" id="WP_022610836.1">
    <property type="nucleotide sequence ID" value="NZ_LK391965.1"/>
</dbReference>
<evidence type="ECO:0008006" key="5">
    <source>
        <dbReference type="Google" id="ProtNLM"/>
    </source>
</evidence>
<feature type="region of interest" description="Disordered" evidence="1">
    <location>
        <begin position="94"/>
        <end position="149"/>
    </location>
</feature>
<feature type="chain" id="PRO_5043371314" description="PepSY domain-containing protein" evidence="2">
    <location>
        <begin position="24"/>
        <end position="149"/>
    </location>
</feature>
<name>A0AAV2VKS1_9VIBR</name>
<proteinExistence type="predicted"/>
<organism evidence="3 4">
    <name type="scientific">Vibrio nigripulchritudo SOn1</name>
    <dbReference type="NCBI Taxonomy" id="1238450"/>
    <lineage>
        <taxon>Bacteria</taxon>
        <taxon>Pseudomonadati</taxon>
        <taxon>Pseudomonadota</taxon>
        <taxon>Gammaproteobacteria</taxon>
        <taxon>Vibrionales</taxon>
        <taxon>Vibrionaceae</taxon>
        <taxon>Vibrio</taxon>
    </lineage>
</organism>
<feature type="signal peptide" evidence="2">
    <location>
        <begin position="1"/>
        <end position="23"/>
    </location>
</feature>
<dbReference type="Proteomes" id="UP000018211">
    <property type="component" value="Unassembled WGS sequence"/>
</dbReference>
<protein>
    <recommendedName>
        <fullName evidence="5">PepSY domain-containing protein</fullName>
    </recommendedName>
</protein>
<dbReference type="EMBL" id="CAOF01000050">
    <property type="protein sequence ID" value="CCO45302.1"/>
    <property type="molecule type" value="Genomic_DNA"/>
</dbReference>
<dbReference type="AlphaFoldDB" id="A0AAV2VKS1"/>
<reference evidence="3 4" key="1">
    <citation type="journal article" date="2013" name="ISME J.">
        <title>Comparative genomics of pathogenic lineages of Vibrio nigripulchritudo identifies virulence-associated traits.</title>
        <authorList>
            <person name="Goudenege D."/>
            <person name="Labreuche Y."/>
            <person name="Krin E."/>
            <person name="Ansquer D."/>
            <person name="Mangenot S."/>
            <person name="Calteau A."/>
            <person name="Medigue C."/>
            <person name="Mazel D."/>
            <person name="Polz M.F."/>
            <person name="Le Roux F."/>
        </authorList>
    </citation>
    <scope>NUCLEOTIDE SEQUENCE [LARGE SCALE GENOMIC DNA]</scope>
    <source>
        <strain evidence="3 4">SOn1</strain>
    </source>
</reference>
<evidence type="ECO:0000313" key="3">
    <source>
        <dbReference type="EMBL" id="CCO45302.1"/>
    </source>
</evidence>
<dbReference type="PROSITE" id="PS51257">
    <property type="entry name" value="PROKAR_LIPOPROTEIN"/>
    <property type="match status" value="1"/>
</dbReference>
<gene>
    <name evidence="3" type="ORF">VIBNISOn1_1430071</name>
</gene>
<feature type="compositionally biased region" description="Acidic residues" evidence="1">
    <location>
        <begin position="132"/>
        <end position="149"/>
    </location>
</feature>
<sequence>MKKRSATLCILLLLSTGFHNSVAASCNVKPSASSFFKFMKSKKAEAKEAGETLLKASASTNECQPSFELKVLDSRGRVVTRIYDADTFELIAEDKPSFASGGSSDRSHSGSSGGSSNGGNGSGGSSGGSSDRDDDDDDDNDDDNDSDDD</sequence>
<feature type="compositionally biased region" description="Gly residues" evidence="1">
    <location>
        <begin position="111"/>
        <end position="127"/>
    </location>
</feature>
<keyword evidence="2" id="KW-0732">Signal</keyword>
<evidence type="ECO:0000256" key="2">
    <source>
        <dbReference type="SAM" id="SignalP"/>
    </source>
</evidence>
<evidence type="ECO:0000313" key="4">
    <source>
        <dbReference type="Proteomes" id="UP000018211"/>
    </source>
</evidence>
<evidence type="ECO:0000256" key="1">
    <source>
        <dbReference type="SAM" id="MobiDB-lite"/>
    </source>
</evidence>